<dbReference type="PANTHER" id="PTHR30146:SF24">
    <property type="entry name" value="XYLOSE OPERON REGULATORY PROTEIN"/>
    <property type="match status" value="1"/>
</dbReference>
<dbReference type="GO" id="GO:0003677">
    <property type="term" value="F:DNA binding"/>
    <property type="evidence" value="ECO:0007669"/>
    <property type="project" value="UniProtKB-KW"/>
</dbReference>
<protein>
    <submittedName>
        <fullName evidence="5">LacI family DNA-binding transcriptional regulator</fullName>
    </submittedName>
</protein>
<keyword evidence="6" id="KW-1185">Reference proteome</keyword>
<evidence type="ECO:0000259" key="4">
    <source>
        <dbReference type="PROSITE" id="PS50932"/>
    </source>
</evidence>
<dbReference type="PROSITE" id="PS50932">
    <property type="entry name" value="HTH_LACI_2"/>
    <property type="match status" value="1"/>
</dbReference>
<dbReference type="SUPFAM" id="SSF53822">
    <property type="entry name" value="Periplasmic binding protein-like I"/>
    <property type="match status" value="1"/>
</dbReference>
<dbReference type="InterPro" id="IPR046335">
    <property type="entry name" value="LacI/GalR-like_sensor"/>
</dbReference>
<organism evidence="5 6">
    <name type="scientific">Ruthenibacterium intestinale</name>
    <dbReference type="NCBI Taxonomy" id="3133163"/>
    <lineage>
        <taxon>Bacteria</taxon>
        <taxon>Bacillati</taxon>
        <taxon>Bacillota</taxon>
        <taxon>Clostridia</taxon>
        <taxon>Eubacteriales</taxon>
        <taxon>Oscillospiraceae</taxon>
        <taxon>Ruthenibacterium</taxon>
    </lineage>
</organism>
<dbReference type="RefSeq" id="WP_349215148.1">
    <property type="nucleotide sequence ID" value="NZ_JBBMFA010000065.1"/>
</dbReference>
<keyword evidence="2 5" id="KW-0238">DNA-binding</keyword>
<proteinExistence type="predicted"/>
<dbReference type="SMART" id="SM00354">
    <property type="entry name" value="HTH_LACI"/>
    <property type="match status" value="1"/>
</dbReference>
<evidence type="ECO:0000313" key="6">
    <source>
        <dbReference type="Proteomes" id="UP001477672"/>
    </source>
</evidence>
<evidence type="ECO:0000256" key="2">
    <source>
        <dbReference type="ARBA" id="ARBA00023125"/>
    </source>
</evidence>
<evidence type="ECO:0000256" key="1">
    <source>
        <dbReference type="ARBA" id="ARBA00023015"/>
    </source>
</evidence>
<dbReference type="Gene3D" id="3.40.50.2300">
    <property type="match status" value="2"/>
</dbReference>
<dbReference type="SUPFAM" id="SSF47413">
    <property type="entry name" value="lambda repressor-like DNA-binding domains"/>
    <property type="match status" value="1"/>
</dbReference>
<dbReference type="Pfam" id="PF00356">
    <property type="entry name" value="LacI"/>
    <property type="match status" value="1"/>
</dbReference>
<dbReference type="Pfam" id="PF13377">
    <property type="entry name" value="Peripla_BP_3"/>
    <property type="match status" value="1"/>
</dbReference>
<keyword evidence="3" id="KW-0804">Transcription</keyword>
<evidence type="ECO:0000313" key="5">
    <source>
        <dbReference type="EMBL" id="MEQ2519714.1"/>
    </source>
</evidence>
<dbReference type="Proteomes" id="UP001477672">
    <property type="component" value="Unassembled WGS sequence"/>
</dbReference>
<feature type="domain" description="HTH lacI-type" evidence="4">
    <location>
        <begin position="1"/>
        <end position="56"/>
    </location>
</feature>
<dbReference type="InterPro" id="IPR028082">
    <property type="entry name" value="Peripla_BP_I"/>
</dbReference>
<reference evidence="5 6" key="1">
    <citation type="submission" date="2024-03" db="EMBL/GenBank/DDBJ databases">
        <title>Human intestinal bacterial collection.</title>
        <authorList>
            <person name="Pauvert C."/>
            <person name="Hitch T.C.A."/>
            <person name="Clavel T."/>
        </authorList>
    </citation>
    <scope>NUCLEOTIDE SEQUENCE [LARGE SCALE GENOMIC DNA]</scope>
    <source>
        <strain evidence="5 6">CLA-JM-H11</strain>
    </source>
</reference>
<dbReference type="EMBL" id="JBBMFA010000065">
    <property type="protein sequence ID" value="MEQ2519714.1"/>
    <property type="molecule type" value="Genomic_DNA"/>
</dbReference>
<dbReference type="CDD" id="cd01392">
    <property type="entry name" value="HTH_LacI"/>
    <property type="match status" value="1"/>
</dbReference>
<keyword evidence="1" id="KW-0805">Transcription regulation</keyword>
<gene>
    <name evidence="5" type="ORF">WMO24_04610</name>
</gene>
<sequence length="330" mass="36506">MGLKEIAKMTGYSVSTVSRVLNNKSKYASSKAEKEIWSAAQKLHYARNDAAVHLKTGKSAHFSGHGPYRIGIVMARGLESLEDEFYQRIEEGIRSTVLKAGHQLGETFMLRTVLQNPQCLADINGIVLIGKCNVHNLTSLRTICKHIACTGMNPYYMEIDQIYCNGEHIARTAVQHLLSKGHQKIGYVGECNGDVRYFGYRQAVKSSNLDMDTPYVFDVPQTAEGGRQAARQYLVSEDCPTAVFCVNDVSAIGFIEALKLLRPQQPLPAVIGIGDISKSLEIQPALTTIHLPLWEMGNISARILLDSIEGLHSIPLKVDLPYKLVCRQSC</sequence>
<name>A0ABV1GCZ8_9FIRM</name>
<dbReference type="PANTHER" id="PTHR30146">
    <property type="entry name" value="LACI-RELATED TRANSCRIPTIONAL REPRESSOR"/>
    <property type="match status" value="1"/>
</dbReference>
<dbReference type="Gene3D" id="1.10.260.40">
    <property type="entry name" value="lambda repressor-like DNA-binding domains"/>
    <property type="match status" value="1"/>
</dbReference>
<dbReference type="InterPro" id="IPR000843">
    <property type="entry name" value="HTH_LacI"/>
</dbReference>
<evidence type="ECO:0000256" key="3">
    <source>
        <dbReference type="ARBA" id="ARBA00023163"/>
    </source>
</evidence>
<comment type="caution">
    <text evidence="5">The sequence shown here is derived from an EMBL/GenBank/DDBJ whole genome shotgun (WGS) entry which is preliminary data.</text>
</comment>
<dbReference type="InterPro" id="IPR010982">
    <property type="entry name" value="Lambda_DNA-bd_dom_sf"/>
</dbReference>
<accession>A0ABV1GCZ8</accession>